<dbReference type="EMBL" id="AVOT02027959">
    <property type="protein sequence ID" value="MBW0520275.1"/>
    <property type="molecule type" value="Genomic_DNA"/>
</dbReference>
<dbReference type="AlphaFoldDB" id="A0A9Q3ECI8"/>
<gene>
    <name evidence="2" type="ORF">O181_059990</name>
</gene>
<protein>
    <submittedName>
        <fullName evidence="2">Uncharacterized protein</fullName>
    </submittedName>
</protein>
<organism evidence="2 3">
    <name type="scientific">Austropuccinia psidii MF-1</name>
    <dbReference type="NCBI Taxonomy" id="1389203"/>
    <lineage>
        <taxon>Eukaryota</taxon>
        <taxon>Fungi</taxon>
        <taxon>Dikarya</taxon>
        <taxon>Basidiomycota</taxon>
        <taxon>Pucciniomycotina</taxon>
        <taxon>Pucciniomycetes</taxon>
        <taxon>Pucciniales</taxon>
        <taxon>Sphaerophragmiaceae</taxon>
        <taxon>Austropuccinia</taxon>
    </lineage>
</organism>
<evidence type="ECO:0000313" key="3">
    <source>
        <dbReference type="Proteomes" id="UP000765509"/>
    </source>
</evidence>
<dbReference type="OrthoDB" id="2506384at2759"/>
<evidence type="ECO:0000256" key="1">
    <source>
        <dbReference type="SAM" id="MobiDB-lite"/>
    </source>
</evidence>
<evidence type="ECO:0000313" key="2">
    <source>
        <dbReference type="EMBL" id="MBW0520275.1"/>
    </source>
</evidence>
<name>A0A9Q3ECI8_9BASI</name>
<comment type="caution">
    <text evidence="2">The sequence shown here is derived from an EMBL/GenBank/DDBJ whole genome shotgun (WGS) entry which is preliminary data.</text>
</comment>
<dbReference type="Proteomes" id="UP000765509">
    <property type="component" value="Unassembled WGS sequence"/>
</dbReference>
<sequence length="249" mass="27709">MATNSGTGIEIPIVVSSDEDNYITADKDLKATFPPKLLAATFIQSLNGDRELNWLIQTLYNIKPFTPAAVISEVAIEHSRRQPNEQALFIGSSNKNQKNKWEDQKQRNKGWRNGKKFDRPPMNSGKADLDKRIENLEKMIEKLQASMKPQSAHLATEKINDTISSDSDAFIVKEEAIYSSDDGNKIYLDSGEGKSVVNNMKYLSDPVAINHQINTYGNAVPITHQGTLIFKGIKISPVYYAPSGPVNLL</sequence>
<proteinExistence type="predicted"/>
<keyword evidence="3" id="KW-1185">Reference proteome</keyword>
<feature type="region of interest" description="Disordered" evidence="1">
    <location>
        <begin position="93"/>
        <end position="127"/>
    </location>
</feature>
<accession>A0A9Q3ECI8</accession>
<reference evidence="2" key="1">
    <citation type="submission" date="2021-03" db="EMBL/GenBank/DDBJ databases">
        <title>Draft genome sequence of rust myrtle Austropuccinia psidii MF-1, a brazilian biotype.</title>
        <authorList>
            <person name="Quecine M.C."/>
            <person name="Pachon D.M.R."/>
            <person name="Bonatelli M.L."/>
            <person name="Correr F.H."/>
            <person name="Franceschini L.M."/>
            <person name="Leite T.F."/>
            <person name="Margarido G.R.A."/>
            <person name="Almeida C.A."/>
            <person name="Ferrarezi J.A."/>
            <person name="Labate C.A."/>
        </authorList>
    </citation>
    <scope>NUCLEOTIDE SEQUENCE</scope>
    <source>
        <strain evidence="2">MF-1</strain>
    </source>
</reference>